<comment type="subcellular location">
    <subcellularLocation>
        <location evidence="6">Mitochondrion outer membrane</location>
        <topology evidence="6">Multi-pass membrane protein</topology>
    </subcellularLocation>
    <text evidence="6">The ERMES/MDM complex localizes to a few discrete foci (around 10 per single cell), that represent mitochondria-endoplasmic reticulum junctions. These foci are often found next to mtDNA nucleoids.</text>
</comment>
<evidence type="ECO:0000313" key="8">
    <source>
        <dbReference type="EMBL" id="KAL1412191.1"/>
    </source>
</evidence>
<dbReference type="EMBL" id="JBBXJM010000002">
    <property type="protein sequence ID" value="KAL1412191.1"/>
    <property type="molecule type" value="Genomic_DNA"/>
</dbReference>
<gene>
    <name evidence="6 8" type="primary">MDM10</name>
    <name evidence="8" type="ORF">Q8F55_003201</name>
</gene>
<dbReference type="Pfam" id="PF12519">
    <property type="entry name" value="MDM10"/>
    <property type="match status" value="1"/>
</dbReference>
<keyword evidence="1 6" id="KW-1134">Transmembrane beta strand</keyword>
<keyword evidence="9" id="KW-1185">Reference proteome</keyword>
<evidence type="ECO:0000256" key="4">
    <source>
        <dbReference type="ARBA" id="ARBA00023128"/>
    </source>
</evidence>
<evidence type="ECO:0000256" key="1">
    <source>
        <dbReference type="ARBA" id="ARBA00022452"/>
    </source>
</evidence>
<protein>
    <recommendedName>
        <fullName evidence="6">Mitochondrial distribution and morphology protein 10</fullName>
    </recommendedName>
    <alternativeName>
        <fullName evidence="6">Mitochondrial inheritance component MDM10</fullName>
    </alternativeName>
</protein>
<comment type="similarity">
    <text evidence="6">Belongs to the MDM10 family.</text>
</comment>
<proteinExistence type="inferred from homology"/>
<evidence type="ECO:0000313" key="9">
    <source>
        <dbReference type="Proteomes" id="UP001565368"/>
    </source>
</evidence>
<comment type="function">
    <text evidence="6">Component of the ERMES/MDM complex, which serves as a molecular tether to connect the endoplasmic reticulum and mitochondria. Components of this complex are involved in the control of mitochondrial shape and protein biogenesis and may function in phospholipid exchange. MDM10 is involved in the late assembly steps of the general translocase of the mitochondrial outer membrane (TOM complex). Functions in the TOM40-specific route of the assembly of outer membrane beta-barrel proteins, including the association of TOM40 with the receptor TOM22 and small TOM proteins. Can associate with the SAM(core) complex as well as the MDM12-MMM1 complex, both involved in late steps of the major beta-barrel assembly pathway, that is responsible for biogenesis of all outer membrane beta-barrel proteins. May act as a switch that shuttles between both complexes and channels precursor proteins into the TOM40-specific pathway. Plays a role in mitochondrial morphology and in the inheritance of mitochondria.</text>
</comment>
<evidence type="ECO:0000256" key="7">
    <source>
        <dbReference type="SAM" id="MobiDB-lite"/>
    </source>
</evidence>
<keyword evidence="3 6" id="KW-1000">Mitochondrion outer membrane</keyword>
<evidence type="ECO:0000256" key="3">
    <source>
        <dbReference type="ARBA" id="ARBA00022787"/>
    </source>
</evidence>
<dbReference type="HAMAP" id="MF_03102">
    <property type="entry name" value="Mdm10"/>
    <property type="match status" value="1"/>
</dbReference>
<evidence type="ECO:0000256" key="5">
    <source>
        <dbReference type="ARBA" id="ARBA00023136"/>
    </source>
</evidence>
<accession>A0ABR3QBW1</accession>
<dbReference type="PANTHER" id="PTHR28035:SF1">
    <property type="entry name" value="MITOCHONDRIAL DISTRIBUTION AND MORPHOLOGY PROTEIN 10"/>
    <property type="match status" value="1"/>
</dbReference>
<comment type="caution">
    <text evidence="8">The sequence shown here is derived from an EMBL/GenBank/DDBJ whole genome shotgun (WGS) entry which is preliminary data.</text>
</comment>
<sequence>MLPFATLLLRSYYEAIGWNEDNLYSNITRSSSALIDFPVPDSLILQLANAPTPIFFTSYALDALPQLNGSLSYLTTSEPLSNIGPSASMPFASVVERFRVPAPPLRPQPKDEIWLGGRQIQGRDYLLYSRLHLPTMHLSGLATTRLTPTLAATCAFVHQPATERPVSPTAGAARTPGEAAPVPTRAKQPGNVLLSLQHDTGRYSGEYTYSAADGMFGIRQLYNFGWVGDRGEAPVAEGEASASRRIDEEEMMDGGLRGRFSLGGEVYLSVKQRSAGLSTGVRFTTLPASSSSPNTPPSPPTTITVLYNPLIGFLSTAYAAQIAPTVSVATRFGVNVYSYESDFAIGGEWWIGRRRGKRVEADVELSDEFKAELAKRRLIGGVLRADEPEVVDAAKAEVSPLASHKAPPLAPGDKDRDGVLKARLSGNWSIAMLYESRIRNCLVSVGLISDILNGNSRKVVRSVGLEVQYYS</sequence>
<dbReference type="GeneID" id="95984244"/>
<keyword evidence="2 6" id="KW-0812">Transmembrane</keyword>
<keyword evidence="4 6" id="KW-0496">Mitochondrion</keyword>
<comment type="subunit">
    <text evidence="6">Component of the ER-mitochondria encounter structure (ERMES) or MDM complex, composed of MMM1, MDM10, MDM12 and MDM34. Associates with the mitochondrial outer membrane sorting assembly machinery SAM(core) complex.</text>
</comment>
<reference evidence="8 9" key="1">
    <citation type="submission" date="2023-08" db="EMBL/GenBank/DDBJ databases">
        <title>Annotated Genome Sequence of Vanrija albida AlHP1.</title>
        <authorList>
            <person name="Herzog R."/>
        </authorList>
    </citation>
    <scope>NUCLEOTIDE SEQUENCE [LARGE SCALE GENOMIC DNA]</scope>
    <source>
        <strain evidence="8 9">AlHP1</strain>
    </source>
</reference>
<organism evidence="8 9">
    <name type="scientific">Vanrija albida</name>
    <dbReference type="NCBI Taxonomy" id="181172"/>
    <lineage>
        <taxon>Eukaryota</taxon>
        <taxon>Fungi</taxon>
        <taxon>Dikarya</taxon>
        <taxon>Basidiomycota</taxon>
        <taxon>Agaricomycotina</taxon>
        <taxon>Tremellomycetes</taxon>
        <taxon>Trichosporonales</taxon>
        <taxon>Trichosporonaceae</taxon>
        <taxon>Vanrija</taxon>
    </lineage>
</organism>
<comment type="domain">
    <text evidence="6">Lacks alpha-helical transmembrane segments, suggesting that it resides in the membrane via beta-sheet conformations similar to those predicted for other outer membrane proteins and porin.</text>
</comment>
<feature type="region of interest" description="Disordered" evidence="7">
    <location>
        <begin position="164"/>
        <end position="188"/>
    </location>
</feature>
<keyword evidence="5 6" id="KW-0472">Membrane</keyword>
<dbReference type="Proteomes" id="UP001565368">
    <property type="component" value="Unassembled WGS sequence"/>
</dbReference>
<evidence type="ECO:0000256" key="6">
    <source>
        <dbReference type="HAMAP-Rule" id="MF_03102"/>
    </source>
</evidence>
<dbReference type="InterPro" id="IPR027539">
    <property type="entry name" value="Mdm10"/>
</dbReference>
<name>A0ABR3QBW1_9TREE</name>
<dbReference type="PANTHER" id="PTHR28035">
    <property type="entry name" value="MITOCHONDRIAL DISTRIBUTION AND MORPHOLOGY PROTEIN 10"/>
    <property type="match status" value="1"/>
</dbReference>
<evidence type="ECO:0000256" key="2">
    <source>
        <dbReference type="ARBA" id="ARBA00022692"/>
    </source>
</evidence>
<dbReference type="RefSeq" id="XP_069212135.1">
    <property type="nucleotide sequence ID" value="XM_069351749.1"/>
</dbReference>